<dbReference type="GO" id="GO:0016491">
    <property type="term" value="F:oxidoreductase activity"/>
    <property type="evidence" value="ECO:0007669"/>
    <property type="project" value="UniProtKB-KW"/>
</dbReference>
<evidence type="ECO:0000256" key="2">
    <source>
        <dbReference type="ARBA" id="ARBA00023002"/>
    </source>
</evidence>
<sequence length="191" mass="21272">MWLYLAVLVVLYYLLHWSRERQLVSHLQNKIIFITGCDSGFGNQLARQLDLRGLRVLAACLTEQGAKQLRNQTSDRLQMVILDVTKTDSVAAATEWVEEHVGDRGLWGLVNNAGILLPAVPNEWLTKDDFSKILNVNLIGLIEVTLSFCPLIRKTRGRVVNVSSPAGRVSLFGSGYCISKYGVEALSDSLR</sequence>
<dbReference type="AlphaFoldDB" id="A0A452GAU9"/>
<evidence type="ECO:0000256" key="4">
    <source>
        <dbReference type="SAM" id="SignalP"/>
    </source>
</evidence>
<dbReference type="SUPFAM" id="SSF51735">
    <property type="entry name" value="NAD(P)-binding Rossmann-fold domains"/>
    <property type="match status" value="1"/>
</dbReference>
<dbReference type="OMA" id="PAVPNEW"/>
<dbReference type="EMBL" id="LWLT01000005">
    <property type="status" value="NOT_ANNOTATED_CDS"/>
    <property type="molecule type" value="Genomic_DNA"/>
</dbReference>
<feature type="chain" id="PRO_5019438936" description="Retinol dehydrogenase 16" evidence="4">
    <location>
        <begin position="21"/>
        <end position="191"/>
    </location>
</feature>
<accession>A0A452GAU9</accession>
<protein>
    <recommendedName>
        <fullName evidence="7">Retinol dehydrogenase 16</fullName>
    </recommendedName>
</protein>
<dbReference type="PROSITE" id="PS00061">
    <property type="entry name" value="ADH_SHORT"/>
    <property type="match status" value="1"/>
</dbReference>
<keyword evidence="2" id="KW-0560">Oxidoreductase</keyword>
<reference evidence="5" key="3">
    <citation type="submission" date="2025-09" db="UniProtKB">
        <authorList>
            <consortium name="Ensembl"/>
        </authorList>
    </citation>
    <scope>IDENTIFICATION</scope>
</reference>
<dbReference type="PANTHER" id="PTHR43313">
    <property type="entry name" value="SHORT-CHAIN DEHYDROGENASE/REDUCTASE FAMILY 9C"/>
    <property type="match status" value="1"/>
</dbReference>
<evidence type="ECO:0000313" key="5">
    <source>
        <dbReference type="Ensembl" id="ENSCHIP00000033542.1"/>
    </source>
</evidence>
<dbReference type="PRINTS" id="PR00081">
    <property type="entry name" value="GDHRDH"/>
</dbReference>
<organism evidence="5 6">
    <name type="scientific">Capra hircus</name>
    <name type="common">Goat</name>
    <dbReference type="NCBI Taxonomy" id="9925"/>
    <lineage>
        <taxon>Eukaryota</taxon>
        <taxon>Metazoa</taxon>
        <taxon>Chordata</taxon>
        <taxon>Craniata</taxon>
        <taxon>Vertebrata</taxon>
        <taxon>Euteleostomi</taxon>
        <taxon>Mammalia</taxon>
        <taxon>Eutheria</taxon>
        <taxon>Laurasiatheria</taxon>
        <taxon>Artiodactyla</taxon>
        <taxon>Ruminantia</taxon>
        <taxon>Pecora</taxon>
        <taxon>Bovidae</taxon>
        <taxon>Caprinae</taxon>
        <taxon>Capra</taxon>
    </lineage>
</organism>
<reference evidence="5" key="2">
    <citation type="submission" date="2025-08" db="UniProtKB">
        <authorList>
            <consortium name="Ensembl"/>
        </authorList>
    </citation>
    <scope>IDENTIFICATION</scope>
</reference>
<dbReference type="Bgee" id="ENSCHIG00000027068">
    <property type="expression patterns" value="Expressed in liver"/>
</dbReference>
<dbReference type="Gene3D" id="3.40.50.720">
    <property type="entry name" value="NAD(P)-binding Rossmann-like Domain"/>
    <property type="match status" value="1"/>
</dbReference>
<reference evidence="5 6" key="1">
    <citation type="submission" date="2016-04" db="EMBL/GenBank/DDBJ databases">
        <title>Polished mammalian reference genomes with single-molecule sequencing and chromosome conformation capture applied to the Capra hircus genome.</title>
        <authorList>
            <person name="Bickhart D.M."/>
            <person name="Koren S."/>
            <person name="Rosen B."/>
            <person name="Hastie A."/>
            <person name="Liachko I."/>
            <person name="Sullivan S.T."/>
            <person name="Burton J."/>
            <person name="Sayre B.L."/>
            <person name="Huson H.J."/>
            <person name="Lee J."/>
            <person name="Lam E."/>
            <person name="Kelley C.M."/>
            <person name="Hutchison J.L."/>
            <person name="Zhou Y."/>
            <person name="Sun J."/>
            <person name="Crisa A."/>
            <person name="Schwartz J.C."/>
            <person name="Hammond J.A."/>
            <person name="Schroeder S.G."/>
            <person name="Liu G.E."/>
            <person name="Dunham M."/>
            <person name="Shendure J."/>
            <person name="Sonstegard T.S."/>
            <person name="Phillippy A.M."/>
            <person name="Van Tassell C.P."/>
            <person name="Smith T.P."/>
        </authorList>
    </citation>
    <scope>NUCLEOTIDE SEQUENCE [LARGE SCALE GENOMIC DNA]</scope>
</reference>
<feature type="signal peptide" evidence="4">
    <location>
        <begin position="1"/>
        <end position="20"/>
    </location>
</feature>
<comment type="similarity">
    <text evidence="1 3">Belongs to the short-chain dehydrogenases/reductases (SDR) family.</text>
</comment>
<dbReference type="Ensembl" id="ENSCHIT00000041421.1">
    <property type="protein sequence ID" value="ENSCHIP00000033542.1"/>
    <property type="gene ID" value="ENSCHIG00000027068.1"/>
</dbReference>
<evidence type="ECO:0000256" key="3">
    <source>
        <dbReference type="RuleBase" id="RU000363"/>
    </source>
</evidence>
<dbReference type="InterPro" id="IPR020904">
    <property type="entry name" value="Sc_DH/Rdtase_CS"/>
</dbReference>
<dbReference type="Proteomes" id="UP000291000">
    <property type="component" value="Chromosome 5"/>
</dbReference>
<evidence type="ECO:0000256" key="1">
    <source>
        <dbReference type="ARBA" id="ARBA00006484"/>
    </source>
</evidence>
<dbReference type="PRINTS" id="PR00080">
    <property type="entry name" value="SDRFAMILY"/>
</dbReference>
<dbReference type="Pfam" id="PF00106">
    <property type="entry name" value="adh_short"/>
    <property type="match status" value="1"/>
</dbReference>
<dbReference type="InterPro" id="IPR036291">
    <property type="entry name" value="NAD(P)-bd_dom_sf"/>
</dbReference>
<evidence type="ECO:0008006" key="7">
    <source>
        <dbReference type="Google" id="ProtNLM"/>
    </source>
</evidence>
<dbReference type="GeneTree" id="ENSGT00940000154118"/>
<dbReference type="GO" id="GO:0008202">
    <property type="term" value="P:steroid metabolic process"/>
    <property type="evidence" value="ECO:0007669"/>
    <property type="project" value="TreeGrafter"/>
</dbReference>
<name>A0A452GAU9_CAPHI</name>
<dbReference type="PANTHER" id="PTHR43313:SF32">
    <property type="entry name" value="RETINOL DEHYDROGENASE 16-LIKE"/>
    <property type="match status" value="1"/>
</dbReference>
<dbReference type="InterPro" id="IPR002347">
    <property type="entry name" value="SDR_fam"/>
</dbReference>
<keyword evidence="4" id="KW-0732">Signal</keyword>
<proteinExistence type="inferred from homology"/>
<dbReference type="STRING" id="9925.ENSCHIP00000033542"/>
<evidence type="ECO:0000313" key="6">
    <source>
        <dbReference type="Proteomes" id="UP000291000"/>
    </source>
</evidence>
<keyword evidence="6" id="KW-1185">Reference proteome</keyword>